<dbReference type="Pfam" id="PF07731">
    <property type="entry name" value="Cu-oxidase_2"/>
    <property type="match status" value="1"/>
</dbReference>
<dbReference type="GO" id="GO:0005507">
    <property type="term" value="F:copper ion binding"/>
    <property type="evidence" value="ECO:0007669"/>
    <property type="project" value="InterPro"/>
</dbReference>
<name>A0A9W6U0W1_9STRA</name>
<dbReference type="PANTHER" id="PTHR11709:SF511">
    <property type="entry name" value="LACCASE"/>
    <property type="match status" value="1"/>
</dbReference>
<evidence type="ECO:0000259" key="3">
    <source>
        <dbReference type="Pfam" id="PF07731"/>
    </source>
</evidence>
<sequence>MDGTSGVTQCHISPNKTADYRFKPEKTGTFWWHNHESSQFAFGLKGPLIMRAPTSAQQVWEKDIAGEFTIQLSDYYHAEPGPVRMWDNMLINNRGRYNCTAAASHGFTDYSDDQPLSKFHFQAGNKYLLRLINLAALSPIIFSIDDHEFQVLMANHFSLQNPSNLSHLTAGIATICYRLYDLGEFEFTPLVSVTLPSSPQDRTILEFKMQSGLGYFAIDGEEYHHFVAPSEPPAIAKSGGWKQLPIDANTRKIEYGKHVEIVLVNVKDEQHSFHMHGHAPWVVGSGVASIDAIRRNELPPQKLVNPMIRDVYNVAPCTSDGRDGCRDAGYLILRFDATNPGVWIMHCHIDWVEGEELLQQKGVGAFSNSILSVCGGMQHTINSTSSSEP</sequence>
<comment type="caution">
    <text evidence="5">The sequence shown here is derived from an EMBL/GenBank/DDBJ whole genome shotgun (WGS) entry which is preliminary data.</text>
</comment>
<gene>
    <name evidence="5" type="ORF">Plil01_000943700</name>
</gene>
<comment type="similarity">
    <text evidence="1">Belongs to the multicopper oxidase family.</text>
</comment>
<dbReference type="EMBL" id="BSXW01000475">
    <property type="protein sequence ID" value="GMF23381.1"/>
    <property type="molecule type" value="Genomic_DNA"/>
</dbReference>
<dbReference type="InterPro" id="IPR045087">
    <property type="entry name" value="Cu-oxidase_fam"/>
</dbReference>
<dbReference type="OrthoDB" id="2121828at2759"/>
<feature type="domain" description="Plastocyanin-like" evidence="2">
    <location>
        <begin position="67"/>
        <end position="154"/>
    </location>
</feature>
<dbReference type="Pfam" id="PF07732">
    <property type="entry name" value="Cu-oxidase_3"/>
    <property type="match status" value="1"/>
</dbReference>
<keyword evidence="6" id="KW-1185">Reference proteome</keyword>
<protein>
    <submittedName>
        <fullName evidence="5">Unnamed protein product</fullName>
    </submittedName>
</protein>
<dbReference type="InterPro" id="IPR011707">
    <property type="entry name" value="Cu-oxidase-like_N"/>
</dbReference>
<dbReference type="InterPro" id="IPR011706">
    <property type="entry name" value="Cu-oxidase_C"/>
</dbReference>
<dbReference type="Gene3D" id="2.60.40.420">
    <property type="entry name" value="Cupredoxins - blue copper proteins"/>
    <property type="match status" value="3"/>
</dbReference>
<evidence type="ECO:0000313" key="6">
    <source>
        <dbReference type="Proteomes" id="UP001165083"/>
    </source>
</evidence>
<dbReference type="SUPFAM" id="SSF49503">
    <property type="entry name" value="Cupredoxins"/>
    <property type="match status" value="3"/>
</dbReference>
<evidence type="ECO:0000259" key="2">
    <source>
        <dbReference type="Pfam" id="PF00394"/>
    </source>
</evidence>
<evidence type="ECO:0000256" key="1">
    <source>
        <dbReference type="ARBA" id="ARBA00010609"/>
    </source>
</evidence>
<dbReference type="InterPro" id="IPR001117">
    <property type="entry name" value="Cu-oxidase_2nd"/>
</dbReference>
<dbReference type="GO" id="GO:0016491">
    <property type="term" value="F:oxidoreductase activity"/>
    <property type="evidence" value="ECO:0007669"/>
    <property type="project" value="InterPro"/>
</dbReference>
<dbReference type="PANTHER" id="PTHR11709">
    <property type="entry name" value="MULTI-COPPER OXIDASE"/>
    <property type="match status" value="1"/>
</dbReference>
<dbReference type="AlphaFoldDB" id="A0A9W6U0W1"/>
<accession>A0A9W6U0W1</accession>
<dbReference type="Pfam" id="PF00394">
    <property type="entry name" value="Cu-oxidase"/>
    <property type="match status" value="1"/>
</dbReference>
<dbReference type="CDD" id="cd04207">
    <property type="entry name" value="CuRO_3_LCC_like"/>
    <property type="match status" value="1"/>
</dbReference>
<proteinExistence type="inferred from homology"/>
<dbReference type="Proteomes" id="UP001165083">
    <property type="component" value="Unassembled WGS sequence"/>
</dbReference>
<evidence type="ECO:0000259" key="4">
    <source>
        <dbReference type="Pfam" id="PF07732"/>
    </source>
</evidence>
<dbReference type="InterPro" id="IPR008972">
    <property type="entry name" value="Cupredoxin"/>
</dbReference>
<organism evidence="5 6">
    <name type="scientific">Phytophthora lilii</name>
    <dbReference type="NCBI Taxonomy" id="2077276"/>
    <lineage>
        <taxon>Eukaryota</taxon>
        <taxon>Sar</taxon>
        <taxon>Stramenopiles</taxon>
        <taxon>Oomycota</taxon>
        <taxon>Peronosporomycetes</taxon>
        <taxon>Peronosporales</taxon>
        <taxon>Peronosporaceae</taxon>
        <taxon>Phytophthora</taxon>
    </lineage>
</organism>
<evidence type="ECO:0000313" key="5">
    <source>
        <dbReference type="EMBL" id="GMF23381.1"/>
    </source>
</evidence>
<feature type="domain" description="Plastocyanin-like" evidence="4">
    <location>
        <begin position="1"/>
        <end position="53"/>
    </location>
</feature>
<feature type="domain" description="Plastocyanin-like" evidence="3">
    <location>
        <begin position="243"/>
        <end position="358"/>
    </location>
</feature>
<reference evidence="5" key="1">
    <citation type="submission" date="2023-04" db="EMBL/GenBank/DDBJ databases">
        <title>Phytophthora lilii NBRC 32176.</title>
        <authorList>
            <person name="Ichikawa N."/>
            <person name="Sato H."/>
            <person name="Tonouchi N."/>
        </authorList>
    </citation>
    <scope>NUCLEOTIDE SEQUENCE</scope>
    <source>
        <strain evidence="5">NBRC 32176</strain>
    </source>
</reference>